<dbReference type="CDD" id="cd08442">
    <property type="entry name" value="PBP2_YofA_SoxR_like"/>
    <property type="match status" value="1"/>
</dbReference>
<evidence type="ECO:0000259" key="5">
    <source>
        <dbReference type="PROSITE" id="PS50931"/>
    </source>
</evidence>
<accession>A0ABY5GJM4</accession>
<evidence type="ECO:0000256" key="2">
    <source>
        <dbReference type="ARBA" id="ARBA00023015"/>
    </source>
</evidence>
<dbReference type="Pfam" id="PF03466">
    <property type="entry name" value="LysR_substrate"/>
    <property type="match status" value="1"/>
</dbReference>
<reference evidence="6" key="1">
    <citation type="submission" date="2022-07" db="EMBL/GenBank/DDBJ databases">
        <title>Genome sequencing of Photobacterium atrarenae GJH2-4.</title>
        <authorList>
            <person name="Park S.-J."/>
        </authorList>
    </citation>
    <scope>NUCLEOTIDE SEQUENCE</scope>
    <source>
        <strain evidence="6">GJH2-4</strain>
    </source>
</reference>
<dbReference type="PANTHER" id="PTHR30126:SF40">
    <property type="entry name" value="HTH-TYPE TRANSCRIPTIONAL REGULATOR GLTR"/>
    <property type="match status" value="1"/>
</dbReference>
<dbReference type="SUPFAM" id="SSF53850">
    <property type="entry name" value="Periplasmic binding protein-like II"/>
    <property type="match status" value="1"/>
</dbReference>
<keyword evidence="7" id="KW-1185">Reference proteome</keyword>
<organism evidence="6 7">
    <name type="scientific">Photobacterium atrarenae</name>
    <dbReference type="NCBI Taxonomy" id="865757"/>
    <lineage>
        <taxon>Bacteria</taxon>
        <taxon>Pseudomonadati</taxon>
        <taxon>Pseudomonadota</taxon>
        <taxon>Gammaproteobacteria</taxon>
        <taxon>Vibrionales</taxon>
        <taxon>Vibrionaceae</taxon>
        <taxon>Photobacterium</taxon>
    </lineage>
</organism>
<keyword evidence="4" id="KW-0804">Transcription</keyword>
<evidence type="ECO:0000256" key="3">
    <source>
        <dbReference type="ARBA" id="ARBA00023125"/>
    </source>
</evidence>
<sequence length="293" mass="31935">MQLKSLKMLVTVAETGSFVAAAEQLHTVQSNVTAHVKKLEDELGVQLLLRKKSRAVLTPAGRELMRYAEQMLRLHDEACQVFHQGNPHTGTLRIGAMETTMALRLPPVLAQFHAESPQIDLQLQTGPTAQLSQQLLEGTLDCVFVAGGITHPEFVSTPVFTEHLVLVSARPLQGLPSHTELLGATFVAFRQGCSYRHRIELFLAENDIAAARVVEFGTLEAILGCVVAGMGYALLPEATVLAYQSRYPIHYYSLPQGLGLVETHFVTPKPSAWSPALSRFAQTLEAVNGECAA</sequence>
<evidence type="ECO:0000313" key="6">
    <source>
        <dbReference type="EMBL" id="UTV29527.1"/>
    </source>
</evidence>
<dbReference type="SUPFAM" id="SSF46785">
    <property type="entry name" value="Winged helix' DNA-binding domain"/>
    <property type="match status" value="1"/>
</dbReference>
<dbReference type="Gene3D" id="1.10.10.10">
    <property type="entry name" value="Winged helix-like DNA-binding domain superfamily/Winged helix DNA-binding domain"/>
    <property type="match status" value="1"/>
</dbReference>
<dbReference type="Gene3D" id="3.40.190.290">
    <property type="match status" value="1"/>
</dbReference>
<dbReference type="PRINTS" id="PR00039">
    <property type="entry name" value="HTHLYSR"/>
</dbReference>
<dbReference type="InterPro" id="IPR036390">
    <property type="entry name" value="WH_DNA-bd_sf"/>
</dbReference>
<gene>
    <name evidence="6" type="ORF">NNL38_21145</name>
</gene>
<dbReference type="InterPro" id="IPR036388">
    <property type="entry name" value="WH-like_DNA-bd_sf"/>
</dbReference>
<keyword evidence="2" id="KW-0805">Transcription regulation</keyword>
<evidence type="ECO:0000256" key="4">
    <source>
        <dbReference type="ARBA" id="ARBA00023163"/>
    </source>
</evidence>
<dbReference type="EMBL" id="CP101509">
    <property type="protein sequence ID" value="UTV29527.1"/>
    <property type="molecule type" value="Genomic_DNA"/>
</dbReference>
<comment type="similarity">
    <text evidence="1">Belongs to the LysR transcriptional regulatory family.</text>
</comment>
<dbReference type="InterPro" id="IPR005119">
    <property type="entry name" value="LysR_subst-bd"/>
</dbReference>
<keyword evidence="3" id="KW-0238">DNA-binding</keyword>
<protein>
    <submittedName>
        <fullName evidence="6">LysR substrate-binding domain-containing protein</fullName>
    </submittedName>
</protein>
<proteinExistence type="inferred from homology"/>
<feature type="domain" description="HTH lysR-type" evidence="5">
    <location>
        <begin position="1"/>
        <end position="58"/>
    </location>
</feature>
<dbReference type="Proteomes" id="UP001057998">
    <property type="component" value="Chromosome 2"/>
</dbReference>
<dbReference type="PANTHER" id="PTHR30126">
    <property type="entry name" value="HTH-TYPE TRANSCRIPTIONAL REGULATOR"/>
    <property type="match status" value="1"/>
</dbReference>
<evidence type="ECO:0000256" key="1">
    <source>
        <dbReference type="ARBA" id="ARBA00009437"/>
    </source>
</evidence>
<name>A0ABY5GJM4_9GAMM</name>
<dbReference type="InterPro" id="IPR000847">
    <property type="entry name" value="LysR_HTH_N"/>
</dbReference>
<dbReference type="Pfam" id="PF00126">
    <property type="entry name" value="HTH_1"/>
    <property type="match status" value="1"/>
</dbReference>
<dbReference type="RefSeq" id="WP_255390845.1">
    <property type="nucleotide sequence ID" value="NZ_CP101509.1"/>
</dbReference>
<dbReference type="PROSITE" id="PS50931">
    <property type="entry name" value="HTH_LYSR"/>
    <property type="match status" value="1"/>
</dbReference>
<evidence type="ECO:0000313" key="7">
    <source>
        <dbReference type="Proteomes" id="UP001057998"/>
    </source>
</evidence>